<dbReference type="GO" id="GO:0016616">
    <property type="term" value="F:oxidoreductase activity, acting on the CH-OH group of donors, NAD or NADP as acceptor"/>
    <property type="evidence" value="ECO:0007669"/>
    <property type="project" value="TreeGrafter"/>
</dbReference>
<dbReference type="InterPro" id="IPR002347">
    <property type="entry name" value="SDR_fam"/>
</dbReference>
<dbReference type="PANTHER" id="PTHR42760">
    <property type="entry name" value="SHORT-CHAIN DEHYDROGENASES/REDUCTASES FAMILY MEMBER"/>
    <property type="match status" value="1"/>
</dbReference>
<dbReference type="FunFam" id="3.40.50.720:FF:000084">
    <property type="entry name" value="Short-chain dehydrogenase reductase"/>
    <property type="match status" value="1"/>
</dbReference>
<comment type="similarity">
    <text evidence="1">Belongs to the short-chain dehydrogenases/reductases (SDR) family.</text>
</comment>
<dbReference type="InterPro" id="IPR020904">
    <property type="entry name" value="Sc_DH/Rdtase_CS"/>
</dbReference>
<accession>A0A419W7W6</accession>
<keyword evidence="4" id="KW-1185">Reference proteome</keyword>
<evidence type="ECO:0000256" key="1">
    <source>
        <dbReference type="ARBA" id="ARBA00006484"/>
    </source>
</evidence>
<dbReference type="PANTHER" id="PTHR42760:SF115">
    <property type="entry name" value="3-OXOACYL-[ACYL-CARRIER-PROTEIN] REDUCTASE FABG"/>
    <property type="match status" value="1"/>
</dbReference>
<proteinExistence type="inferred from homology"/>
<dbReference type="SUPFAM" id="SSF51735">
    <property type="entry name" value="NAD(P)-binding Rossmann-fold domains"/>
    <property type="match status" value="1"/>
</dbReference>
<name>A0A419W7W6_9BACT</name>
<dbReference type="PRINTS" id="PR00080">
    <property type="entry name" value="SDRFAMILY"/>
</dbReference>
<dbReference type="Proteomes" id="UP000283387">
    <property type="component" value="Unassembled WGS sequence"/>
</dbReference>
<dbReference type="EMBL" id="RAPN01000001">
    <property type="protein sequence ID" value="RKD91548.1"/>
    <property type="molecule type" value="Genomic_DNA"/>
</dbReference>
<evidence type="ECO:0000313" key="4">
    <source>
        <dbReference type="Proteomes" id="UP000283387"/>
    </source>
</evidence>
<evidence type="ECO:0000313" key="3">
    <source>
        <dbReference type="EMBL" id="RKD91548.1"/>
    </source>
</evidence>
<dbReference type="Gene3D" id="3.40.50.720">
    <property type="entry name" value="NAD(P)-binding Rossmann-like Domain"/>
    <property type="match status" value="1"/>
</dbReference>
<dbReference type="AlphaFoldDB" id="A0A419W7W6"/>
<comment type="caution">
    <text evidence="3">The sequence shown here is derived from an EMBL/GenBank/DDBJ whole genome shotgun (WGS) entry which is preliminary data.</text>
</comment>
<protein>
    <submittedName>
        <fullName evidence="3">NAD(P)-dependent dehydrogenase (Short-subunit alcohol dehydrogenase family)</fullName>
    </submittedName>
</protein>
<reference evidence="3 4" key="1">
    <citation type="submission" date="2018-09" db="EMBL/GenBank/DDBJ databases">
        <title>Genomic Encyclopedia of Archaeal and Bacterial Type Strains, Phase II (KMG-II): from individual species to whole genera.</title>
        <authorList>
            <person name="Goeker M."/>
        </authorList>
    </citation>
    <scope>NUCLEOTIDE SEQUENCE [LARGE SCALE GENOMIC DNA]</scope>
    <source>
        <strain evidence="3 4">DSM 27148</strain>
    </source>
</reference>
<dbReference type="PRINTS" id="PR00081">
    <property type="entry name" value="GDHRDH"/>
</dbReference>
<dbReference type="NCBIfam" id="NF006132">
    <property type="entry name" value="PRK08277.1"/>
    <property type="match status" value="1"/>
</dbReference>
<gene>
    <name evidence="3" type="ORF">BC643_1904</name>
</gene>
<keyword evidence="2" id="KW-0560">Oxidoreductase</keyword>
<organism evidence="3 4">
    <name type="scientific">Mangrovibacterium diazotrophicum</name>
    <dbReference type="NCBI Taxonomy" id="1261403"/>
    <lineage>
        <taxon>Bacteria</taxon>
        <taxon>Pseudomonadati</taxon>
        <taxon>Bacteroidota</taxon>
        <taxon>Bacteroidia</taxon>
        <taxon>Marinilabiliales</taxon>
        <taxon>Prolixibacteraceae</taxon>
        <taxon>Mangrovibacterium</taxon>
    </lineage>
</organism>
<dbReference type="RefSeq" id="WP_120272839.1">
    <property type="nucleotide sequence ID" value="NZ_RAPN01000001.1"/>
</dbReference>
<dbReference type="InterPro" id="IPR036291">
    <property type="entry name" value="NAD(P)-bd_dom_sf"/>
</dbReference>
<dbReference type="PROSITE" id="PS00061">
    <property type="entry name" value="ADH_SHORT"/>
    <property type="match status" value="1"/>
</dbReference>
<evidence type="ECO:0000256" key="2">
    <source>
        <dbReference type="ARBA" id="ARBA00023002"/>
    </source>
</evidence>
<sequence>MNNFSIEGQVAVITGGTGVLGGSISKSLLEAGVRVAVLGRQEDKLKKFVADFGGNESLIGYPCDVLNEERIREVRDLIVDKWGRIDILINVAGGNIPGATLTEAQTIFDMKIDDYKKVTELNLDGTIVPSLIFGETIAKSGKGSIINISSMATYSAITRVMGYSVAKTGINIFTQWMAMEMAMKFGDKVRVNAVAPGFFIGDQNRAVLINPDGSYTERSKKVLAKTPMGRFGDISELNGLVQFLCSDAASFITGAIIPVDGGFSSFSGV</sequence>
<dbReference type="Pfam" id="PF13561">
    <property type="entry name" value="adh_short_C2"/>
    <property type="match status" value="1"/>
</dbReference>
<dbReference type="OrthoDB" id="9803333at2"/>